<gene>
    <name evidence="2" type="ORF">JOM49_008081</name>
</gene>
<accession>A0ABS4Q4F3</accession>
<dbReference type="EMBL" id="JAGGMS010000001">
    <property type="protein sequence ID" value="MBP2186555.1"/>
    <property type="molecule type" value="Genomic_DNA"/>
</dbReference>
<keyword evidence="3" id="KW-1185">Reference proteome</keyword>
<evidence type="ECO:0000313" key="2">
    <source>
        <dbReference type="EMBL" id="MBP2186555.1"/>
    </source>
</evidence>
<feature type="compositionally biased region" description="Low complexity" evidence="1">
    <location>
        <begin position="99"/>
        <end position="110"/>
    </location>
</feature>
<reference evidence="2 3" key="1">
    <citation type="submission" date="2021-03" db="EMBL/GenBank/DDBJ databases">
        <title>Sequencing the genomes of 1000 actinobacteria strains.</title>
        <authorList>
            <person name="Klenk H.-P."/>
        </authorList>
    </citation>
    <scope>NUCLEOTIDE SEQUENCE [LARGE SCALE GENOMIC DNA]</scope>
    <source>
        <strain evidence="2 3">DSM 45510</strain>
    </source>
</reference>
<comment type="caution">
    <text evidence="2">The sequence shown here is derived from an EMBL/GenBank/DDBJ whole genome shotgun (WGS) entry which is preliminary data.</text>
</comment>
<organism evidence="2 3">
    <name type="scientific">Amycolatopsis magusensis</name>
    <dbReference type="NCBI Taxonomy" id="882444"/>
    <lineage>
        <taxon>Bacteria</taxon>
        <taxon>Bacillati</taxon>
        <taxon>Actinomycetota</taxon>
        <taxon>Actinomycetes</taxon>
        <taxon>Pseudonocardiales</taxon>
        <taxon>Pseudonocardiaceae</taxon>
        <taxon>Amycolatopsis</taxon>
    </lineage>
</organism>
<evidence type="ECO:0000256" key="1">
    <source>
        <dbReference type="SAM" id="MobiDB-lite"/>
    </source>
</evidence>
<proteinExistence type="predicted"/>
<protein>
    <submittedName>
        <fullName evidence="2">Uncharacterized protein</fullName>
    </submittedName>
</protein>
<sequence length="110" mass="11518">MGRSDAFRTRHRSILILSLLVLQLWIAAAPTGTPVVHEPHHVGSLAAEPLPEPLTTRTAPAPTITQIAVLPPEAAAPPAPVEHRTEHVAPPHADPGHPGDPAGARAPPVR</sequence>
<feature type="region of interest" description="Disordered" evidence="1">
    <location>
        <begin position="73"/>
        <end position="110"/>
    </location>
</feature>
<feature type="compositionally biased region" description="Basic and acidic residues" evidence="1">
    <location>
        <begin position="81"/>
        <end position="97"/>
    </location>
</feature>
<name>A0ABS4Q4F3_9PSEU</name>
<evidence type="ECO:0000313" key="3">
    <source>
        <dbReference type="Proteomes" id="UP000741013"/>
    </source>
</evidence>
<dbReference type="Proteomes" id="UP000741013">
    <property type="component" value="Unassembled WGS sequence"/>
</dbReference>
<dbReference type="RefSeq" id="WP_209669717.1">
    <property type="nucleotide sequence ID" value="NZ_JAGGMS010000001.1"/>
</dbReference>